<evidence type="ECO:0000256" key="5">
    <source>
        <dbReference type="ARBA" id="ARBA00022692"/>
    </source>
</evidence>
<comment type="subcellular location">
    <subcellularLocation>
        <location evidence="9">Cell inner membrane</location>
        <topology evidence="9">Single-pass type II membrane protein</topology>
    </subcellularLocation>
    <subcellularLocation>
        <location evidence="1">Membrane</location>
    </subcellularLocation>
    <text evidence="9">Localizes to the division septum.</text>
</comment>
<dbReference type="HAMAP" id="MF_00911">
    <property type="entry name" value="FtsQ_subfam"/>
    <property type="match status" value="1"/>
</dbReference>
<accession>A0A927E9G1</accession>
<comment type="function">
    <text evidence="9">Essential cell division protein.</text>
</comment>
<organism evidence="12 13">
    <name type="scientific">Bosea spartocytisi</name>
    <dbReference type="NCBI Taxonomy" id="2773451"/>
    <lineage>
        <taxon>Bacteria</taxon>
        <taxon>Pseudomonadati</taxon>
        <taxon>Pseudomonadota</taxon>
        <taxon>Alphaproteobacteria</taxon>
        <taxon>Hyphomicrobiales</taxon>
        <taxon>Boseaceae</taxon>
        <taxon>Bosea</taxon>
    </lineage>
</organism>
<comment type="caution">
    <text evidence="12">The sequence shown here is derived from an EMBL/GenBank/DDBJ whole genome shotgun (WGS) entry which is preliminary data.</text>
</comment>
<protein>
    <recommendedName>
        <fullName evidence="9">Cell division protein FtsQ</fullName>
    </recommendedName>
</protein>
<dbReference type="Pfam" id="PF08478">
    <property type="entry name" value="POTRA_1"/>
    <property type="match status" value="1"/>
</dbReference>
<evidence type="ECO:0000313" key="13">
    <source>
        <dbReference type="Proteomes" id="UP000619295"/>
    </source>
</evidence>
<keyword evidence="6 9" id="KW-1133">Transmembrane helix</keyword>
<evidence type="ECO:0000256" key="1">
    <source>
        <dbReference type="ARBA" id="ARBA00004370"/>
    </source>
</evidence>
<dbReference type="GO" id="GO:0043093">
    <property type="term" value="P:FtsZ-dependent cytokinesis"/>
    <property type="evidence" value="ECO:0007669"/>
    <property type="project" value="UniProtKB-UniRule"/>
</dbReference>
<dbReference type="InterPro" id="IPR045335">
    <property type="entry name" value="FtsQ_C_sf"/>
</dbReference>
<feature type="region of interest" description="Disordered" evidence="10">
    <location>
        <begin position="1"/>
        <end position="29"/>
    </location>
</feature>
<dbReference type="PANTHER" id="PTHR35851:SF1">
    <property type="entry name" value="CELL DIVISION PROTEIN FTSQ"/>
    <property type="match status" value="1"/>
</dbReference>
<proteinExistence type="inferred from homology"/>
<evidence type="ECO:0000256" key="9">
    <source>
        <dbReference type="HAMAP-Rule" id="MF_00911"/>
    </source>
</evidence>
<dbReference type="Gene3D" id="3.10.20.310">
    <property type="entry name" value="membrane protein fhac"/>
    <property type="match status" value="1"/>
</dbReference>
<keyword evidence="13" id="KW-1185">Reference proteome</keyword>
<dbReference type="PROSITE" id="PS51779">
    <property type="entry name" value="POTRA"/>
    <property type="match status" value="1"/>
</dbReference>
<evidence type="ECO:0000256" key="2">
    <source>
        <dbReference type="ARBA" id="ARBA00022475"/>
    </source>
</evidence>
<dbReference type="InterPro" id="IPR026579">
    <property type="entry name" value="FtsQ"/>
</dbReference>
<evidence type="ECO:0000313" key="12">
    <source>
        <dbReference type="EMBL" id="MBD3845810.1"/>
    </source>
</evidence>
<dbReference type="InterPro" id="IPR013685">
    <property type="entry name" value="POTRA_FtsQ_type"/>
</dbReference>
<dbReference type="AlphaFoldDB" id="A0A927E9G1"/>
<sequence length="322" mass="35313">MDGAGRLPRSVKAMTAKTSSRQPVAATGPQLLIGSERQGRWMRRPRRSATPLAERIPRGIGSWLALGYLALSLGSGFVIGGQYQAMQDANGAPQHMIARMLGFGIDRVTISGLWGLSEQEVLVAAGIDSKTSLMFFDADEARRQLEANPLIREAQVRKLYPGEISISLTEREPYALWQVKGELFVIAADGTVIDKMDDGRFAFLPLVVGKNANIRASEYLALRKEAGPLAEHIRAGMLVSDRRWDLKLDNGMDVRLPEAKPEAAIGRLASLESNDRILDKDVLAIDLRQPDRVVMRLSEEAAAARAEMLKNRAKTKKKGGEA</sequence>
<keyword evidence="4 9" id="KW-0132">Cell division</keyword>
<evidence type="ECO:0000256" key="4">
    <source>
        <dbReference type="ARBA" id="ARBA00022618"/>
    </source>
</evidence>
<dbReference type="EMBL" id="JACXWY010000004">
    <property type="protein sequence ID" value="MBD3845810.1"/>
    <property type="molecule type" value="Genomic_DNA"/>
</dbReference>
<dbReference type="InterPro" id="IPR034746">
    <property type="entry name" value="POTRA"/>
</dbReference>
<dbReference type="Gene3D" id="3.40.50.11690">
    <property type="entry name" value="Cell division protein FtsQ/DivIB"/>
    <property type="match status" value="1"/>
</dbReference>
<dbReference type="Proteomes" id="UP000619295">
    <property type="component" value="Unassembled WGS sequence"/>
</dbReference>
<evidence type="ECO:0000259" key="11">
    <source>
        <dbReference type="PROSITE" id="PS51779"/>
    </source>
</evidence>
<dbReference type="Pfam" id="PF03799">
    <property type="entry name" value="FtsQ_DivIB_C"/>
    <property type="match status" value="1"/>
</dbReference>
<evidence type="ECO:0000256" key="10">
    <source>
        <dbReference type="SAM" id="MobiDB-lite"/>
    </source>
</evidence>
<gene>
    <name evidence="9" type="primary">ftsQ</name>
    <name evidence="12" type="ORF">IED13_08880</name>
</gene>
<evidence type="ECO:0000256" key="7">
    <source>
        <dbReference type="ARBA" id="ARBA00023136"/>
    </source>
</evidence>
<dbReference type="GO" id="GO:0090529">
    <property type="term" value="P:cell septum assembly"/>
    <property type="evidence" value="ECO:0007669"/>
    <property type="project" value="InterPro"/>
</dbReference>
<keyword evidence="2 9" id="KW-1003">Cell membrane</keyword>
<dbReference type="GO" id="GO:0005886">
    <property type="term" value="C:plasma membrane"/>
    <property type="evidence" value="ECO:0007669"/>
    <property type="project" value="UniProtKB-SubCell"/>
</dbReference>
<reference evidence="12" key="1">
    <citation type="submission" date="2020-09" db="EMBL/GenBank/DDBJ databases">
        <title>Bosea spartocytisi sp. nov. a root nodule endophyte of Spartocytisus supranubius in the high mountain ecosystem fo the Teide National Park (Canary Islands, Spain).</title>
        <authorList>
            <person name="Pulido-Suarez L."/>
            <person name="Peix A."/>
            <person name="Igual J.M."/>
            <person name="Socas-Perez N."/>
            <person name="Velazquez E."/>
            <person name="Flores-Felix J.D."/>
            <person name="Leon-Barrios M."/>
        </authorList>
    </citation>
    <scope>NUCLEOTIDE SEQUENCE</scope>
    <source>
        <strain evidence="12">SSUT16</strain>
    </source>
</reference>
<dbReference type="PANTHER" id="PTHR35851">
    <property type="entry name" value="CELL DIVISION PROTEIN FTSQ"/>
    <property type="match status" value="1"/>
</dbReference>
<name>A0A927E9G1_9HYPH</name>
<dbReference type="GO" id="GO:0032153">
    <property type="term" value="C:cell division site"/>
    <property type="evidence" value="ECO:0007669"/>
    <property type="project" value="UniProtKB-UniRule"/>
</dbReference>
<keyword evidence="7 9" id="KW-0472">Membrane</keyword>
<feature type="domain" description="POTRA" evidence="11">
    <location>
        <begin position="103"/>
        <end position="171"/>
    </location>
</feature>
<dbReference type="InterPro" id="IPR005548">
    <property type="entry name" value="Cell_div_FtsQ/DivIB_C"/>
</dbReference>
<evidence type="ECO:0000256" key="3">
    <source>
        <dbReference type="ARBA" id="ARBA00022519"/>
    </source>
</evidence>
<evidence type="ECO:0000256" key="8">
    <source>
        <dbReference type="ARBA" id="ARBA00023306"/>
    </source>
</evidence>
<keyword evidence="3 9" id="KW-0997">Cell inner membrane</keyword>
<keyword evidence="8 9" id="KW-0131">Cell cycle</keyword>
<evidence type="ECO:0000256" key="6">
    <source>
        <dbReference type="ARBA" id="ARBA00022989"/>
    </source>
</evidence>
<comment type="similarity">
    <text evidence="9">Belongs to the FtsQ/DivIB family. FtsQ subfamily.</text>
</comment>
<keyword evidence="5 9" id="KW-0812">Transmembrane</keyword>